<dbReference type="PANTHER" id="PTHR44998">
    <property type="match status" value="1"/>
</dbReference>
<dbReference type="Proteomes" id="UP001162060">
    <property type="component" value="Unassembled WGS sequence"/>
</dbReference>
<dbReference type="EMBL" id="CAKLBY020000109">
    <property type="protein sequence ID" value="CAK7927461.1"/>
    <property type="molecule type" value="Genomic_DNA"/>
</dbReference>
<protein>
    <submittedName>
        <fullName evidence="1">Uncharacterized protein</fullName>
    </submittedName>
</protein>
<dbReference type="InterPro" id="IPR011990">
    <property type="entry name" value="TPR-like_helical_dom_sf"/>
</dbReference>
<proteinExistence type="predicted"/>
<reference evidence="1" key="1">
    <citation type="submission" date="2024-01" db="EMBL/GenBank/DDBJ databases">
        <authorList>
            <person name="Webb A."/>
        </authorList>
    </citation>
    <scope>NUCLEOTIDE SEQUENCE</scope>
    <source>
        <strain evidence="1">Pm1</strain>
    </source>
</reference>
<dbReference type="GO" id="GO:0016757">
    <property type="term" value="F:glycosyltransferase activity"/>
    <property type="evidence" value="ECO:0007669"/>
    <property type="project" value="TreeGrafter"/>
</dbReference>
<accession>A0AAV1U0C7</accession>
<dbReference type="SUPFAM" id="SSF48452">
    <property type="entry name" value="TPR-like"/>
    <property type="match status" value="1"/>
</dbReference>
<name>A0AAV1U0C7_9STRA</name>
<dbReference type="AlphaFoldDB" id="A0AAV1U0C7"/>
<sequence length="305" mass="34643">MPSPKVVVALYRSLLQSARVLDTHAAFKAVLPREVEWHQGTKWCDFFGSSVSCTDAVRSGFRERKGQCDLDAALDEALMINKMGLERVQLLYCDEGDRRLLKFTEVLQPTTFDEKYEWEKQQLTAQKKEALSGALELIQSASELLTNEDLDRTDRTRLAKAYYVESLKLFETSDGHAYLGWHLYLDGKADEAVGECQRAIQMDPAFGNPYNDLGLIRVAQGKAEEALQLFRQAKAAPRNDVRRYACQNLAALHLENNRVKPALHEYIESLYWMRSNEKTAITIRNTISDLGDILIALASCKEDME</sequence>
<dbReference type="SMART" id="SM00028">
    <property type="entry name" value="TPR"/>
    <property type="match status" value="2"/>
</dbReference>
<evidence type="ECO:0000313" key="2">
    <source>
        <dbReference type="Proteomes" id="UP001162060"/>
    </source>
</evidence>
<dbReference type="Gene3D" id="1.25.40.10">
    <property type="entry name" value="Tetratricopeptide repeat domain"/>
    <property type="match status" value="1"/>
</dbReference>
<comment type="caution">
    <text evidence="1">The sequence shown here is derived from an EMBL/GenBank/DDBJ whole genome shotgun (WGS) entry which is preliminary data.</text>
</comment>
<organism evidence="1 2">
    <name type="scientific">Peronospora matthiolae</name>
    <dbReference type="NCBI Taxonomy" id="2874970"/>
    <lineage>
        <taxon>Eukaryota</taxon>
        <taxon>Sar</taxon>
        <taxon>Stramenopiles</taxon>
        <taxon>Oomycota</taxon>
        <taxon>Peronosporomycetes</taxon>
        <taxon>Peronosporales</taxon>
        <taxon>Peronosporaceae</taxon>
        <taxon>Peronospora</taxon>
    </lineage>
</organism>
<dbReference type="GO" id="GO:0006493">
    <property type="term" value="P:protein O-linked glycosylation"/>
    <property type="evidence" value="ECO:0007669"/>
    <property type="project" value="TreeGrafter"/>
</dbReference>
<dbReference type="InterPro" id="IPR019734">
    <property type="entry name" value="TPR_rpt"/>
</dbReference>
<evidence type="ECO:0000313" key="1">
    <source>
        <dbReference type="EMBL" id="CAK7927461.1"/>
    </source>
</evidence>
<dbReference type="PANTHER" id="PTHR44998:SF1">
    <property type="entry name" value="UDP-N-ACETYLGLUCOSAMINE--PEPTIDE N-ACETYLGLUCOSAMINYLTRANSFERASE 110 KDA SUBUNIT"/>
    <property type="match status" value="1"/>
</dbReference>
<gene>
    <name evidence="1" type="ORF">PM001_LOCUS12611</name>
</gene>